<gene>
    <name evidence="5" type="ORF">DRI96_06445</name>
</gene>
<keyword evidence="2" id="KW-0238">DNA-binding</keyword>
<evidence type="ECO:0000259" key="4">
    <source>
        <dbReference type="PROSITE" id="PS50987"/>
    </source>
</evidence>
<dbReference type="SMART" id="SM00418">
    <property type="entry name" value="HTH_ARSR"/>
    <property type="match status" value="1"/>
</dbReference>
<dbReference type="NCBIfam" id="NF033788">
    <property type="entry name" value="HTH_metalloreg"/>
    <property type="match status" value="1"/>
</dbReference>
<evidence type="ECO:0000256" key="2">
    <source>
        <dbReference type="ARBA" id="ARBA00023125"/>
    </source>
</evidence>
<reference evidence="5 6" key="1">
    <citation type="submission" date="2018-06" db="EMBL/GenBank/DDBJ databases">
        <title>Extensive metabolic versatility and redundancy in microbially diverse, dynamic hydrothermal sediments.</title>
        <authorList>
            <person name="Dombrowski N."/>
            <person name="Teske A."/>
            <person name="Baker B.J."/>
        </authorList>
    </citation>
    <scope>NUCLEOTIDE SEQUENCE [LARGE SCALE GENOMIC DNA]</scope>
    <source>
        <strain evidence="5">B19_G9</strain>
    </source>
</reference>
<organism evidence="5 6">
    <name type="scientific">Aerophobetes bacterium</name>
    <dbReference type="NCBI Taxonomy" id="2030807"/>
    <lineage>
        <taxon>Bacteria</taxon>
        <taxon>Candidatus Aerophobota</taxon>
    </lineage>
</organism>
<evidence type="ECO:0000256" key="3">
    <source>
        <dbReference type="ARBA" id="ARBA00023163"/>
    </source>
</evidence>
<dbReference type="PANTHER" id="PTHR33154:SF33">
    <property type="entry name" value="TRANSCRIPTIONAL REPRESSOR SDPR"/>
    <property type="match status" value="1"/>
</dbReference>
<dbReference type="EMBL" id="QMQB01000259">
    <property type="protein sequence ID" value="RLE11289.1"/>
    <property type="molecule type" value="Genomic_DNA"/>
</dbReference>
<evidence type="ECO:0000313" key="5">
    <source>
        <dbReference type="EMBL" id="RLE11289.1"/>
    </source>
</evidence>
<keyword evidence="1" id="KW-0805">Transcription regulation</keyword>
<dbReference type="InterPro" id="IPR051081">
    <property type="entry name" value="HTH_MetalResp_TranReg"/>
</dbReference>
<dbReference type="SUPFAM" id="SSF46785">
    <property type="entry name" value="Winged helix' DNA-binding domain"/>
    <property type="match status" value="1"/>
</dbReference>
<protein>
    <submittedName>
        <fullName evidence="5">ArsR family transcriptional regulator</fullName>
    </submittedName>
</protein>
<dbReference type="Proteomes" id="UP000267654">
    <property type="component" value="Unassembled WGS sequence"/>
</dbReference>
<dbReference type="Gene3D" id="1.10.10.10">
    <property type="entry name" value="Winged helix-like DNA-binding domain superfamily/Winged helix DNA-binding domain"/>
    <property type="match status" value="1"/>
</dbReference>
<dbReference type="CDD" id="cd00090">
    <property type="entry name" value="HTH_ARSR"/>
    <property type="match status" value="1"/>
</dbReference>
<keyword evidence="3" id="KW-0804">Transcription</keyword>
<evidence type="ECO:0000256" key="1">
    <source>
        <dbReference type="ARBA" id="ARBA00023015"/>
    </source>
</evidence>
<dbReference type="GO" id="GO:0003700">
    <property type="term" value="F:DNA-binding transcription factor activity"/>
    <property type="evidence" value="ECO:0007669"/>
    <property type="project" value="InterPro"/>
</dbReference>
<dbReference type="PANTHER" id="PTHR33154">
    <property type="entry name" value="TRANSCRIPTIONAL REGULATOR, ARSR FAMILY"/>
    <property type="match status" value="1"/>
</dbReference>
<comment type="caution">
    <text evidence="5">The sequence shown here is derived from an EMBL/GenBank/DDBJ whole genome shotgun (WGS) entry which is preliminary data.</text>
</comment>
<dbReference type="AlphaFoldDB" id="A0A662DAZ2"/>
<dbReference type="InterPro" id="IPR036388">
    <property type="entry name" value="WH-like_DNA-bd_sf"/>
</dbReference>
<accession>A0A662DAZ2</accession>
<dbReference type="Pfam" id="PF01022">
    <property type="entry name" value="HTH_5"/>
    <property type="match status" value="1"/>
</dbReference>
<dbReference type="PRINTS" id="PR00778">
    <property type="entry name" value="HTHARSR"/>
</dbReference>
<dbReference type="PROSITE" id="PS50987">
    <property type="entry name" value="HTH_ARSR_2"/>
    <property type="match status" value="1"/>
</dbReference>
<dbReference type="InterPro" id="IPR001845">
    <property type="entry name" value="HTH_ArsR_DNA-bd_dom"/>
</dbReference>
<feature type="domain" description="HTH arsR-type" evidence="4">
    <location>
        <begin position="1"/>
        <end position="89"/>
    </location>
</feature>
<sequence length="89" mass="10459">MQEDQIADVLKALAHPSRIKIIQVLEKGERCVKDLEKLVMIKQSNLSQHLRILKDKGILECERDGMEMCYRIKDRKILDVIKCTEKFFT</sequence>
<proteinExistence type="predicted"/>
<dbReference type="InterPro" id="IPR011991">
    <property type="entry name" value="ArsR-like_HTH"/>
</dbReference>
<name>A0A662DAZ2_UNCAE</name>
<dbReference type="InterPro" id="IPR036390">
    <property type="entry name" value="WH_DNA-bd_sf"/>
</dbReference>
<dbReference type="GO" id="GO:0003677">
    <property type="term" value="F:DNA binding"/>
    <property type="evidence" value="ECO:0007669"/>
    <property type="project" value="UniProtKB-KW"/>
</dbReference>
<evidence type="ECO:0000313" key="6">
    <source>
        <dbReference type="Proteomes" id="UP000267654"/>
    </source>
</evidence>